<protein>
    <submittedName>
        <fullName evidence="4">8-oxo-dGTP diphosphatase</fullName>
    </submittedName>
</protein>
<evidence type="ECO:0000313" key="4">
    <source>
        <dbReference type="EMBL" id="SHH08192.1"/>
    </source>
</evidence>
<dbReference type="SUPFAM" id="SSF55811">
    <property type="entry name" value="Nudix"/>
    <property type="match status" value="1"/>
</dbReference>
<dbReference type="STRING" id="1508389.SAMN05444003_2001"/>
<gene>
    <name evidence="4" type="ORF">SAMN05444003_2001</name>
</gene>
<proteinExistence type="predicted"/>
<dbReference type="InterPro" id="IPR015797">
    <property type="entry name" value="NUDIX_hydrolase-like_dom_sf"/>
</dbReference>
<dbReference type="Pfam" id="PF00293">
    <property type="entry name" value="NUDIX"/>
    <property type="match status" value="1"/>
</dbReference>
<dbReference type="PROSITE" id="PS00893">
    <property type="entry name" value="NUDIX_BOX"/>
    <property type="match status" value="1"/>
</dbReference>
<dbReference type="InterPro" id="IPR000086">
    <property type="entry name" value="NUDIX_hydrolase_dom"/>
</dbReference>
<dbReference type="Gene3D" id="3.90.79.10">
    <property type="entry name" value="Nucleoside Triphosphate Pyrophosphohydrolase"/>
    <property type="match status" value="1"/>
</dbReference>
<evidence type="ECO:0000313" key="5">
    <source>
        <dbReference type="Proteomes" id="UP000184074"/>
    </source>
</evidence>
<dbReference type="PANTHER" id="PTHR43736:SF1">
    <property type="entry name" value="DIHYDRONEOPTERIN TRIPHOSPHATE DIPHOSPHATASE"/>
    <property type="match status" value="1"/>
</dbReference>
<organism evidence="4 5">
    <name type="scientific">Cognatiyoonia sediminum</name>
    <dbReference type="NCBI Taxonomy" id="1508389"/>
    <lineage>
        <taxon>Bacteria</taxon>
        <taxon>Pseudomonadati</taxon>
        <taxon>Pseudomonadota</taxon>
        <taxon>Alphaproteobacteria</taxon>
        <taxon>Rhodobacterales</taxon>
        <taxon>Paracoccaceae</taxon>
        <taxon>Cognatiyoonia</taxon>
    </lineage>
</organism>
<dbReference type="RefSeq" id="WP_072900763.1">
    <property type="nucleotide sequence ID" value="NZ_FQXB01000002.1"/>
</dbReference>
<accession>A0A1M5Q2I7</accession>
<dbReference type="AlphaFoldDB" id="A0A1M5Q2I7"/>
<evidence type="ECO:0000259" key="3">
    <source>
        <dbReference type="PROSITE" id="PS51462"/>
    </source>
</evidence>
<keyword evidence="2" id="KW-0378">Hydrolase</keyword>
<comment type="cofactor">
    <cofactor evidence="1">
        <name>Mg(2+)</name>
        <dbReference type="ChEBI" id="CHEBI:18420"/>
    </cofactor>
</comment>
<dbReference type="OrthoDB" id="289720at2"/>
<sequence>MAEQSFHGCKVALFIGDKLLISLRDDKPDIPYPNMWDFVGGGREGNETPEDTLIRETKEEVGLDLQPEDLIWKRRYRANFRPDVHVFFFVARLPASHEAKIVFGDEGQGWKLVSMSEFLLIPNMVPSYVSRLGDWQTRRSQADIPE</sequence>
<dbReference type="PANTHER" id="PTHR43736">
    <property type="entry name" value="ADP-RIBOSE PYROPHOSPHATASE"/>
    <property type="match status" value="1"/>
</dbReference>
<dbReference type="Proteomes" id="UP000184074">
    <property type="component" value="Unassembled WGS sequence"/>
</dbReference>
<evidence type="ECO:0000256" key="1">
    <source>
        <dbReference type="ARBA" id="ARBA00001946"/>
    </source>
</evidence>
<reference evidence="4 5" key="1">
    <citation type="submission" date="2016-11" db="EMBL/GenBank/DDBJ databases">
        <authorList>
            <person name="Jaros S."/>
            <person name="Januszkiewicz K."/>
            <person name="Wedrychowicz H."/>
        </authorList>
    </citation>
    <scope>NUCLEOTIDE SEQUENCE [LARGE SCALE GENOMIC DNA]</scope>
    <source>
        <strain evidence="4 5">DSM 28715</strain>
    </source>
</reference>
<dbReference type="PROSITE" id="PS51462">
    <property type="entry name" value="NUDIX"/>
    <property type="match status" value="1"/>
</dbReference>
<evidence type="ECO:0000256" key="2">
    <source>
        <dbReference type="ARBA" id="ARBA00022801"/>
    </source>
</evidence>
<dbReference type="CDD" id="cd04682">
    <property type="entry name" value="NUDIX_Hydrolase"/>
    <property type="match status" value="1"/>
</dbReference>
<dbReference type="InterPro" id="IPR020084">
    <property type="entry name" value="NUDIX_hydrolase_CS"/>
</dbReference>
<feature type="domain" description="Nudix hydrolase" evidence="3">
    <location>
        <begin position="4"/>
        <end position="138"/>
    </location>
</feature>
<name>A0A1M5Q2I7_9RHOB</name>
<keyword evidence="5" id="KW-1185">Reference proteome</keyword>
<dbReference type="EMBL" id="FQXB01000002">
    <property type="protein sequence ID" value="SHH08192.1"/>
    <property type="molecule type" value="Genomic_DNA"/>
</dbReference>
<dbReference type="GO" id="GO:0016787">
    <property type="term" value="F:hydrolase activity"/>
    <property type="evidence" value="ECO:0007669"/>
    <property type="project" value="UniProtKB-KW"/>
</dbReference>